<keyword evidence="1" id="KW-0004">4Fe-4S</keyword>
<evidence type="ECO:0000313" key="6">
    <source>
        <dbReference type="EMBL" id="SFC28108.1"/>
    </source>
</evidence>
<feature type="domain" description="4Fe-4S ferredoxin-type" evidence="5">
    <location>
        <begin position="456"/>
        <end position="485"/>
    </location>
</feature>
<evidence type="ECO:0000256" key="4">
    <source>
        <dbReference type="ARBA" id="ARBA00023014"/>
    </source>
</evidence>
<feature type="domain" description="4Fe-4S ferredoxin-type" evidence="5">
    <location>
        <begin position="424"/>
        <end position="453"/>
    </location>
</feature>
<dbReference type="Pfam" id="PF13237">
    <property type="entry name" value="Fer4_10"/>
    <property type="match status" value="1"/>
</dbReference>
<dbReference type="EMBL" id="FOLH01000004">
    <property type="protein sequence ID" value="SFC28108.1"/>
    <property type="molecule type" value="Genomic_DNA"/>
</dbReference>
<evidence type="ECO:0000313" key="7">
    <source>
        <dbReference type="Proteomes" id="UP000199058"/>
    </source>
</evidence>
<sequence length="566" mass="61262">MTKQPETANSLARQQALNSLPPLLAMQAGSLTYKSNGHLLIVGPEDLARLTADQLEDLSSITLLIQGDVTNQDDEHLEKALAAAPEAKLIYAPLASLQGWLGAFELQIQDTEKQENYNPAKALIGQEHYDIVLDLTGQQLISSELSPPGYFAIDAQSSQLQEVIEEISGLRGEFEKPSYIEVNHAICAHADRGKTGCTRCLDVCPADAIISHNQTPTHDFIIQVQDALCHGAGSCTTACPTGALSFTSPQPTNRLTQVRQLIQAYRDAGGERPAVLIHGEEAAPQLDDLPGFVLPLALEEAAGVGSEIWFSLLCAGATYVAIQTSNDTPASLAQLLSKETRLAGQLLTTLGHPSERISLVDANTLNQELVQLDEHLAPWHNQPATDPFEWAGKRGTLNAALERLYEQAEAVEEPQKLASGSPFGQVHLEADACTLCMSCVALCPTGALRGGDETAPRLAFLEADCVQCGLCEASCPEKVISLEARFIAAPGIRMEERTLKEEEPFHCISCGKAFGNSSTINSIMKKLENHSYFQGEAAKRLQMCEDCRVRDSYRELAADPEAQLRL</sequence>
<proteinExistence type="predicted"/>
<evidence type="ECO:0000256" key="3">
    <source>
        <dbReference type="ARBA" id="ARBA00023004"/>
    </source>
</evidence>
<dbReference type="SUPFAM" id="SSF54862">
    <property type="entry name" value="4Fe-4S ferredoxins"/>
    <property type="match status" value="1"/>
</dbReference>
<evidence type="ECO:0000256" key="1">
    <source>
        <dbReference type="ARBA" id="ARBA00022485"/>
    </source>
</evidence>
<protein>
    <submittedName>
        <fullName evidence="6">Ferredoxin</fullName>
    </submittedName>
</protein>
<dbReference type="PANTHER" id="PTHR43687">
    <property type="entry name" value="ADENYLYLSULFATE REDUCTASE, BETA SUBUNIT"/>
    <property type="match status" value="1"/>
</dbReference>
<keyword evidence="7" id="KW-1185">Reference proteome</keyword>
<keyword evidence="2" id="KW-0479">Metal-binding</keyword>
<dbReference type="Pfam" id="PF12838">
    <property type="entry name" value="Fer4_7"/>
    <property type="match status" value="1"/>
</dbReference>
<dbReference type="Proteomes" id="UP000199058">
    <property type="component" value="Unassembled WGS sequence"/>
</dbReference>
<name>A0A1I1I1L9_9GAMM</name>
<accession>A0A1I1I1L9</accession>
<organism evidence="6 7">
    <name type="scientific">Marinospirillum celere</name>
    <dbReference type="NCBI Taxonomy" id="1122252"/>
    <lineage>
        <taxon>Bacteria</taxon>
        <taxon>Pseudomonadati</taxon>
        <taxon>Pseudomonadota</taxon>
        <taxon>Gammaproteobacteria</taxon>
        <taxon>Oceanospirillales</taxon>
        <taxon>Oceanospirillaceae</taxon>
        <taxon>Marinospirillum</taxon>
    </lineage>
</organism>
<keyword evidence="4" id="KW-0411">Iron-sulfur</keyword>
<gene>
    <name evidence="6" type="ORF">SAMN05660443_2054</name>
</gene>
<dbReference type="PROSITE" id="PS00198">
    <property type="entry name" value="4FE4S_FER_1"/>
    <property type="match status" value="2"/>
</dbReference>
<dbReference type="PROSITE" id="PS51379">
    <property type="entry name" value="4FE4S_FER_2"/>
    <property type="match status" value="4"/>
</dbReference>
<dbReference type="InterPro" id="IPR050572">
    <property type="entry name" value="Fe-S_Ferredoxin"/>
</dbReference>
<feature type="domain" description="4Fe-4S ferredoxin-type" evidence="5">
    <location>
        <begin position="220"/>
        <end position="249"/>
    </location>
</feature>
<evidence type="ECO:0000256" key="2">
    <source>
        <dbReference type="ARBA" id="ARBA00022723"/>
    </source>
</evidence>
<dbReference type="GO" id="GO:0046872">
    <property type="term" value="F:metal ion binding"/>
    <property type="evidence" value="ECO:0007669"/>
    <property type="project" value="UniProtKB-KW"/>
</dbReference>
<dbReference type="STRING" id="1122252.SAMN05660443_2054"/>
<dbReference type="Gene3D" id="3.30.70.20">
    <property type="match status" value="2"/>
</dbReference>
<feature type="domain" description="4Fe-4S ferredoxin-type" evidence="5">
    <location>
        <begin position="184"/>
        <end position="214"/>
    </location>
</feature>
<dbReference type="GO" id="GO:0051539">
    <property type="term" value="F:4 iron, 4 sulfur cluster binding"/>
    <property type="evidence" value="ECO:0007669"/>
    <property type="project" value="UniProtKB-KW"/>
</dbReference>
<reference evidence="6 7" key="1">
    <citation type="submission" date="2016-10" db="EMBL/GenBank/DDBJ databases">
        <authorList>
            <person name="de Groot N.N."/>
        </authorList>
    </citation>
    <scope>NUCLEOTIDE SEQUENCE [LARGE SCALE GENOMIC DNA]</scope>
    <source>
        <strain evidence="6 7">DSM 18438</strain>
    </source>
</reference>
<dbReference type="InterPro" id="IPR017896">
    <property type="entry name" value="4Fe4S_Fe-S-bd"/>
</dbReference>
<dbReference type="Gene3D" id="3.30.160.60">
    <property type="entry name" value="Classic Zinc Finger"/>
    <property type="match status" value="1"/>
</dbReference>
<dbReference type="PANTHER" id="PTHR43687:SF4">
    <property type="entry name" value="BLR5484 PROTEIN"/>
    <property type="match status" value="1"/>
</dbReference>
<evidence type="ECO:0000259" key="5">
    <source>
        <dbReference type="PROSITE" id="PS51379"/>
    </source>
</evidence>
<keyword evidence="3" id="KW-0408">Iron</keyword>
<dbReference type="AlphaFoldDB" id="A0A1I1I1L9"/>
<dbReference type="InterPro" id="IPR017900">
    <property type="entry name" value="4Fe4S_Fe_S_CS"/>
</dbReference>